<dbReference type="PROSITE" id="PS51892">
    <property type="entry name" value="SUBTILASE"/>
    <property type="match status" value="1"/>
</dbReference>
<reference evidence="10 11" key="1">
    <citation type="journal article" date="2019" name="Int. J. Syst. Evol. Microbiol.">
        <title>The Global Catalogue of Microorganisms (GCM) 10K type strain sequencing project: providing services to taxonomists for standard genome sequencing and annotation.</title>
        <authorList>
            <consortium name="The Broad Institute Genomics Platform"/>
            <consortium name="The Broad Institute Genome Sequencing Center for Infectious Disease"/>
            <person name="Wu L."/>
            <person name="Ma J."/>
        </authorList>
    </citation>
    <scope>NUCLEOTIDE SEQUENCE [LARGE SCALE GENOMIC DNA]</scope>
    <source>
        <strain evidence="10 11">JCM 6921</strain>
    </source>
</reference>
<feature type="chain" id="PRO_5046215269" evidence="8">
    <location>
        <begin position="25"/>
        <end position="1099"/>
    </location>
</feature>
<keyword evidence="3 5" id="KW-0378">Hydrolase</keyword>
<accession>A0ABN3I704</accession>
<dbReference type="PANTHER" id="PTHR43806:SF65">
    <property type="entry name" value="SERINE PROTEASE APRX"/>
    <property type="match status" value="1"/>
</dbReference>
<feature type="domain" description="Peptidase S8/S53" evidence="9">
    <location>
        <begin position="226"/>
        <end position="493"/>
    </location>
</feature>
<dbReference type="PROSITE" id="PS00137">
    <property type="entry name" value="SUBTILASE_HIS"/>
    <property type="match status" value="1"/>
</dbReference>
<dbReference type="InterPro" id="IPR023828">
    <property type="entry name" value="Peptidase_S8_Ser-AS"/>
</dbReference>
<dbReference type="RefSeq" id="WP_344630673.1">
    <property type="nucleotide sequence ID" value="NZ_BAAATJ010000007.1"/>
</dbReference>
<dbReference type="Proteomes" id="UP001500058">
    <property type="component" value="Unassembled WGS sequence"/>
</dbReference>
<evidence type="ECO:0000313" key="10">
    <source>
        <dbReference type="EMBL" id="GAA2395487.1"/>
    </source>
</evidence>
<feature type="active site" description="Charge relay system" evidence="5">
    <location>
        <position position="235"/>
    </location>
</feature>
<keyword evidence="11" id="KW-1185">Reference proteome</keyword>
<evidence type="ECO:0000256" key="6">
    <source>
        <dbReference type="RuleBase" id="RU003355"/>
    </source>
</evidence>
<feature type="active site" description="Charge relay system" evidence="5">
    <location>
        <position position="267"/>
    </location>
</feature>
<dbReference type="SUPFAM" id="SSF52743">
    <property type="entry name" value="Subtilisin-like"/>
    <property type="match status" value="1"/>
</dbReference>
<dbReference type="Gene3D" id="3.40.50.200">
    <property type="entry name" value="Peptidase S8/S53 domain"/>
    <property type="match status" value="1"/>
</dbReference>
<feature type="active site" description="Charge relay system" evidence="5">
    <location>
        <position position="446"/>
    </location>
</feature>
<evidence type="ECO:0000256" key="8">
    <source>
        <dbReference type="SAM" id="SignalP"/>
    </source>
</evidence>
<feature type="region of interest" description="Disordered" evidence="7">
    <location>
        <begin position="20"/>
        <end position="45"/>
    </location>
</feature>
<sequence>MGVVAIATAVAAALTMGLTTASSAAPTDRPSETGARQGADRTSQDRRVITLITGDKVVLDRQGEVAGMIRAKGREDVPVQVVRNEGHTYVLPRDVTRLIRERKLDKRLFDITELARERHRRTAGNGVPVIVTYRGSKPAAKAELHAEADPTVRAAFRSVNGEALTVAEDAAADAWAALTRPSSTAGQLAAASGVATVSLDGIHRATLDKSVAQIGTPAAWEAGYDGKGVTIAVLDTGIDTTHQDFAGQIAGEKNFSAAKDTKDRFGHGTHVASIAAGSGARSKGKYKGVAPGARLLNAKVLDDDGYGTTSEIIEGMEWAVAQGAKILNLSLGDYDTPEIDPMEEAVNRLSKDSGALFVIAAGNDGPSPSTIGTPGSADAALTVGAVDKQDKLADFSSIGPRIGDGGLKPDLTAPGVDIGAAAAKGSIIEQEGQKVADGYVAISGTSMATPHVAGAAALLAQQHPDWSGERIKAVLTASTKPGPGYTAFQQGSGRADVARAIGQTVVAEPVSLSFGTAQWPHGDDKPITKPVTYRNLGTEDVTLDLAIAATDPKGEPAPNGMFTLAADKVTVPAGGTATVDVTADTRLGGNLNGAYSAAITATGGGQTVRTAAAVDREVESYDLTVRAIGRDGKPAKLWDTTLAPYNEGDFHELYGENGTATVRLPKSSYVLSTVIDLPGKDKDSIEGEDWILAPEVKLTKNTTLTFDARKAKKISMTVDDKKAKLSDLTVEFSAEGNDGYAGFSVETGNLKQGFRTAQLGTASSVEIEATANAFWTNGNTEYRTAHHRKGSFYTGLSTHTKQSEMARITVGQGATASGRTGVLSTTPATVFWAVGMERKLPNTTTVYVKAKGLEWSQDFLQVNKNGEFEASYFAEAEKFTAGKKYSRTFNGGVFGPNLTKTDGIFRQGDSLYGMVNPLADSAGHYGGSAYESAKTTLYRNGEKYATHNDVLDYVEFTLPKGKASYKLVTTLDRAKTSKLSSKVSATYTFTSARTEEETRLPATAVRFTPKLSLEGTSKAKATVSVPVKVQGSAAGKNLKSLSVYVSYDSGKNWKKLTVKNGKVLVKNPGTGKTVSLKANVKDKKGNSLSQTIIGAYRAK</sequence>
<organism evidence="10 11">
    <name type="scientific">Streptomyces glaucosporus</name>
    <dbReference type="NCBI Taxonomy" id="284044"/>
    <lineage>
        <taxon>Bacteria</taxon>
        <taxon>Bacillati</taxon>
        <taxon>Actinomycetota</taxon>
        <taxon>Actinomycetes</taxon>
        <taxon>Kitasatosporales</taxon>
        <taxon>Streptomycetaceae</taxon>
        <taxon>Streptomyces</taxon>
    </lineage>
</organism>
<dbReference type="InterPro" id="IPR050131">
    <property type="entry name" value="Peptidase_S8_subtilisin-like"/>
</dbReference>
<protein>
    <submittedName>
        <fullName evidence="10">S8 family serine peptidase</fullName>
    </submittedName>
</protein>
<evidence type="ECO:0000256" key="1">
    <source>
        <dbReference type="ARBA" id="ARBA00011073"/>
    </source>
</evidence>
<dbReference type="PRINTS" id="PR00723">
    <property type="entry name" value="SUBTILISIN"/>
</dbReference>
<dbReference type="InterPro" id="IPR013783">
    <property type="entry name" value="Ig-like_fold"/>
</dbReference>
<dbReference type="PROSITE" id="PS00136">
    <property type="entry name" value="SUBTILASE_ASP"/>
    <property type="match status" value="1"/>
</dbReference>
<evidence type="ECO:0000256" key="5">
    <source>
        <dbReference type="PROSITE-ProRule" id="PRU01240"/>
    </source>
</evidence>
<dbReference type="Pfam" id="PF00082">
    <property type="entry name" value="Peptidase_S8"/>
    <property type="match status" value="1"/>
</dbReference>
<dbReference type="Gene3D" id="2.60.40.10">
    <property type="entry name" value="Immunoglobulins"/>
    <property type="match status" value="1"/>
</dbReference>
<dbReference type="PIRSF" id="PIRSF037854">
    <property type="entry name" value="Dihydropyridine_esterase"/>
    <property type="match status" value="1"/>
</dbReference>
<gene>
    <name evidence="10" type="ORF">GCM10010420_21220</name>
</gene>
<comment type="caution">
    <text evidence="10">The sequence shown here is derived from an EMBL/GenBank/DDBJ whole genome shotgun (WGS) entry which is preliminary data.</text>
</comment>
<evidence type="ECO:0000313" key="11">
    <source>
        <dbReference type="Proteomes" id="UP001500058"/>
    </source>
</evidence>
<evidence type="ECO:0000256" key="3">
    <source>
        <dbReference type="ARBA" id="ARBA00022801"/>
    </source>
</evidence>
<dbReference type="InterPro" id="IPR036852">
    <property type="entry name" value="Peptidase_S8/S53_dom_sf"/>
</dbReference>
<keyword evidence="8" id="KW-0732">Signal</keyword>
<dbReference type="InterPro" id="IPR023827">
    <property type="entry name" value="Peptidase_S8_Asp-AS"/>
</dbReference>
<evidence type="ECO:0000256" key="2">
    <source>
        <dbReference type="ARBA" id="ARBA00022670"/>
    </source>
</evidence>
<comment type="similarity">
    <text evidence="1 5 6">Belongs to the peptidase S8 family.</text>
</comment>
<feature type="signal peptide" evidence="8">
    <location>
        <begin position="1"/>
        <end position="24"/>
    </location>
</feature>
<evidence type="ECO:0000259" key="9">
    <source>
        <dbReference type="Pfam" id="PF00082"/>
    </source>
</evidence>
<dbReference type="InterPro" id="IPR000209">
    <property type="entry name" value="Peptidase_S8/S53_dom"/>
</dbReference>
<dbReference type="InterPro" id="IPR022398">
    <property type="entry name" value="Peptidase_S8_His-AS"/>
</dbReference>
<dbReference type="PROSITE" id="PS00138">
    <property type="entry name" value="SUBTILASE_SER"/>
    <property type="match status" value="1"/>
</dbReference>
<dbReference type="InterPro" id="IPR015500">
    <property type="entry name" value="Peptidase_S8_subtilisin-rel"/>
</dbReference>
<keyword evidence="2 5" id="KW-0645">Protease</keyword>
<dbReference type="PANTHER" id="PTHR43806">
    <property type="entry name" value="PEPTIDASE S8"/>
    <property type="match status" value="1"/>
</dbReference>
<dbReference type="InterPro" id="IPR017297">
    <property type="entry name" value="Peptidase_S8A_DPH-A"/>
</dbReference>
<keyword evidence="4 5" id="KW-0720">Serine protease</keyword>
<evidence type="ECO:0000256" key="7">
    <source>
        <dbReference type="SAM" id="MobiDB-lite"/>
    </source>
</evidence>
<evidence type="ECO:0000256" key="4">
    <source>
        <dbReference type="ARBA" id="ARBA00022825"/>
    </source>
</evidence>
<name>A0ABN3I704_9ACTN</name>
<dbReference type="EMBL" id="BAAATJ010000007">
    <property type="protein sequence ID" value="GAA2395487.1"/>
    <property type="molecule type" value="Genomic_DNA"/>
</dbReference>
<proteinExistence type="inferred from homology"/>